<dbReference type="EMBL" id="LVJH01000024">
    <property type="protein sequence ID" value="OAB42109.1"/>
    <property type="molecule type" value="Genomic_DNA"/>
</dbReference>
<dbReference type="OrthoDB" id="9805070at2"/>
<keyword evidence="3" id="KW-1185">Reference proteome</keyword>
<dbReference type="Proteomes" id="UP000076967">
    <property type="component" value="Unassembled WGS sequence"/>
</dbReference>
<sequence length="374" mass="42761">MGWDKGMQKYVLSAGEIVRLKQYIERKHLGLEPKQRASILADAVHRIIEGRLPSFPDEVKKEVCHELLKKHRDSLVIHADDVLQHCMSLDLSEEDILAPLAVWTCNKSALPLQEEVVRDILHRWSQQVVPTISLQALEREWDQPDLSVCDEIAVASEPFVPYWNKAWFTRRESIAIACFFAVGLMFILVFSLDQQSSAPAINTAIMNVQEHRIHDNLESQAVAGIPTELKYVSIDKKRLQQYLRAKNSILAEEPYLSEIVEAGKKYDVHPLLLFAITGQEQGFVSKAHTQVEEIANNPFNVFGSWESYNTTIARSASIAAKTVANISSKRPGGSHPIQWLNRTYAEDPNWWKGVTWFFDELKREVKDESFEWPK</sequence>
<reference evidence="2 3" key="1">
    <citation type="submission" date="2016-03" db="EMBL/GenBank/DDBJ databases">
        <title>Draft genome sequence of Paenibacillus glacialis DSM 22343.</title>
        <authorList>
            <person name="Shin S.-K."/>
            <person name="Yi H."/>
        </authorList>
    </citation>
    <scope>NUCLEOTIDE SEQUENCE [LARGE SCALE GENOMIC DNA]</scope>
    <source>
        <strain evidence="2 3">DSM 22343</strain>
    </source>
</reference>
<comment type="caution">
    <text evidence="2">The sequence shown here is derived from an EMBL/GenBank/DDBJ whole genome shotgun (WGS) entry which is preliminary data.</text>
</comment>
<gene>
    <name evidence="2" type="ORF">PGLA_13650</name>
</gene>
<keyword evidence="1" id="KW-0472">Membrane</keyword>
<dbReference type="STRING" id="494026.PGLA_13650"/>
<name>A0A168KJK7_9BACL</name>
<organism evidence="2 3">
    <name type="scientific">Paenibacillus glacialis</name>
    <dbReference type="NCBI Taxonomy" id="494026"/>
    <lineage>
        <taxon>Bacteria</taxon>
        <taxon>Bacillati</taxon>
        <taxon>Bacillota</taxon>
        <taxon>Bacilli</taxon>
        <taxon>Bacillales</taxon>
        <taxon>Paenibacillaceae</taxon>
        <taxon>Paenibacillus</taxon>
    </lineage>
</organism>
<evidence type="ECO:0000256" key="1">
    <source>
        <dbReference type="SAM" id="Phobius"/>
    </source>
</evidence>
<accession>A0A168KJK7</accession>
<dbReference type="AlphaFoldDB" id="A0A168KJK7"/>
<keyword evidence="1" id="KW-0812">Transmembrane</keyword>
<evidence type="ECO:0000313" key="3">
    <source>
        <dbReference type="Proteomes" id="UP000076967"/>
    </source>
</evidence>
<proteinExistence type="predicted"/>
<feature type="transmembrane region" description="Helical" evidence="1">
    <location>
        <begin position="174"/>
        <end position="192"/>
    </location>
</feature>
<keyword evidence="1" id="KW-1133">Transmembrane helix</keyword>
<evidence type="ECO:0000313" key="2">
    <source>
        <dbReference type="EMBL" id="OAB42109.1"/>
    </source>
</evidence>
<dbReference type="RefSeq" id="WP_068533593.1">
    <property type="nucleotide sequence ID" value="NZ_LVJH01000024.1"/>
</dbReference>
<protein>
    <submittedName>
        <fullName evidence="2">Uncharacterized protein</fullName>
    </submittedName>
</protein>